<dbReference type="Proteomes" id="UP000574390">
    <property type="component" value="Unassembled WGS sequence"/>
</dbReference>
<evidence type="ECO:0000313" key="3">
    <source>
        <dbReference type="EMBL" id="KAF4749709.1"/>
    </source>
</evidence>
<dbReference type="Proteomes" id="UP000553632">
    <property type="component" value="Unassembled WGS sequence"/>
</dbReference>
<feature type="chain" id="PRO_5036205772" evidence="1">
    <location>
        <begin position="24"/>
        <end position="244"/>
    </location>
</feature>
<keyword evidence="4" id="KW-1185">Reference proteome</keyword>
<name>A0A7J6SIA4_PEROL</name>
<evidence type="ECO:0000313" key="2">
    <source>
        <dbReference type="EMBL" id="KAF4732704.1"/>
    </source>
</evidence>
<dbReference type="EMBL" id="JABANM010014394">
    <property type="protein sequence ID" value="KAF4732704.1"/>
    <property type="molecule type" value="Genomic_DNA"/>
</dbReference>
<evidence type="ECO:0000313" key="5">
    <source>
        <dbReference type="Proteomes" id="UP000574390"/>
    </source>
</evidence>
<gene>
    <name evidence="2" type="ORF">FOZ62_007624</name>
    <name evidence="3" type="ORF">FOZ63_007908</name>
</gene>
<accession>A0A7J6SIA4</accession>
<protein>
    <submittedName>
        <fullName evidence="2">Uncharacterized protein</fullName>
    </submittedName>
</protein>
<dbReference type="AlphaFoldDB" id="A0A7J6SIA4"/>
<proteinExistence type="predicted"/>
<evidence type="ECO:0000313" key="4">
    <source>
        <dbReference type="Proteomes" id="UP000553632"/>
    </source>
</evidence>
<evidence type="ECO:0000256" key="1">
    <source>
        <dbReference type="SAM" id="SignalP"/>
    </source>
</evidence>
<sequence length="244" mass="27199">MSPRPSPIIIVAVLLTNLPLSLGAAGLQPHDDDFLRLTGTALRVHNEDAHCSFTSGRIMKQDWASLDLSVGKTTLVQTLTVLCPKADDYNGFMSKFTAEGRPENVLLEFLPSRLDGKRKFVFDGPPPEPTGLDPLRKIDNSTLSDKRASLELAASKLRLPRHLSFVTESCLNARRGGKEVFTAMQGVCYALRETLKVEFGTGKSLCDIYRNVSRTAVNTAWQQQHRRWDFLNNGPVTYISLRLR</sequence>
<organism evidence="2 5">
    <name type="scientific">Perkinsus olseni</name>
    <name type="common">Perkinsus atlanticus</name>
    <dbReference type="NCBI Taxonomy" id="32597"/>
    <lineage>
        <taxon>Eukaryota</taxon>
        <taxon>Sar</taxon>
        <taxon>Alveolata</taxon>
        <taxon>Perkinsozoa</taxon>
        <taxon>Perkinsea</taxon>
        <taxon>Perkinsida</taxon>
        <taxon>Perkinsidae</taxon>
        <taxon>Perkinsus</taxon>
    </lineage>
</organism>
<dbReference type="EMBL" id="JABANO010007684">
    <property type="protein sequence ID" value="KAF4749709.1"/>
    <property type="molecule type" value="Genomic_DNA"/>
</dbReference>
<comment type="caution">
    <text evidence="2">The sequence shown here is derived from an EMBL/GenBank/DDBJ whole genome shotgun (WGS) entry which is preliminary data.</text>
</comment>
<feature type="signal peptide" evidence="1">
    <location>
        <begin position="1"/>
        <end position="23"/>
    </location>
</feature>
<reference evidence="4 5" key="1">
    <citation type="submission" date="2020-04" db="EMBL/GenBank/DDBJ databases">
        <title>Perkinsus olseni comparative genomics.</title>
        <authorList>
            <person name="Bogema D.R."/>
        </authorList>
    </citation>
    <scope>NUCLEOTIDE SEQUENCE [LARGE SCALE GENOMIC DNA]</scope>
    <source>
        <strain evidence="2">ATCC PRA-205</strain>
        <strain evidence="3 4">ATCC PRA-207</strain>
    </source>
</reference>
<keyword evidence="1" id="KW-0732">Signal</keyword>